<dbReference type="OrthoDB" id="9794601at2"/>
<organism evidence="7 8">
    <name type="scientific">Cyanobium usitatum str. Tous</name>
    <dbReference type="NCBI Taxonomy" id="2116684"/>
    <lineage>
        <taxon>Bacteria</taxon>
        <taxon>Bacillati</taxon>
        <taxon>Cyanobacteriota</taxon>
        <taxon>Cyanophyceae</taxon>
        <taxon>Synechococcales</taxon>
        <taxon>Prochlorococcaceae</taxon>
        <taxon>Cyanobium</taxon>
    </lineage>
</organism>
<reference evidence="7 8" key="1">
    <citation type="journal article" date="2018" name="Environ. Microbiol.">
        <title>Ecological and genomic features of two widespread freshwater picocyanobacteria.</title>
        <authorList>
            <person name="Cabello-Yeves P.J."/>
            <person name="Picazo A."/>
            <person name="Camacho A."/>
            <person name="Callieri C."/>
            <person name="Rosselli R."/>
            <person name="Roda-Garcia J.J."/>
            <person name="Coutinho F.H."/>
            <person name="Rodriguez-Valera F."/>
        </authorList>
    </citation>
    <scope>NUCLEOTIDE SEQUENCE [LARGE SCALE GENOMIC DNA]</scope>
    <source>
        <strain evidence="7 8">Tous</strain>
    </source>
</reference>
<proteinExistence type="predicted"/>
<name>A0A2P7MUJ8_9CYAN</name>
<dbReference type="SUPFAM" id="SSF53448">
    <property type="entry name" value="Nucleotide-diphospho-sugar transferases"/>
    <property type="match status" value="1"/>
</dbReference>
<keyword evidence="5" id="KW-1133">Transmembrane helix</keyword>
<dbReference type="PANTHER" id="PTHR21461:SF69">
    <property type="entry name" value="GLYCOSYLTRANSFERASE FAMILY 92 PROTEIN"/>
    <property type="match status" value="1"/>
</dbReference>
<evidence type="ECO:0000256" key="3">
    <source>
        <dbReference type="ARBA" id="ARBA00022679"/>
    </source>
</evidence>
<dbReference type="GO" id="GO:0005737">
    <property type="term" value="C:cytoplasm"/>
    <property type="evidence" value="ECO:0007669"/>
    <property type="project" value="TreeGrafter"/>
</dbReference>
<sequence>MINHLLQRVKIGRVGLTPPLPLHDRHGVAIALVVRNEERHIGEWARFHRLAGVRHVFVYDDASRDNTLAELRRHLGPQQLTVIPWGQRLSDRSLGRPIHNQVLAYAHAAANFGGAFRWLACIDADEFLVPVKANSIDAALAHLGPEVVNVSLPWHMFGRCGHQDPPAGGVVSNYLQRARNPMQDVNFKCIVDPCQLSGVRVHTMDTGRPALTWNDRGEAFRVKQRHKSLFYSAEHLQLNHYYTRSKEELEQKISRGPNLEAKRQDYRRKVMRTVTRIEAGTREDRQAINFLERAAAVNSVQN</sequence>
<dbReference type="InterPro" id="IPR029044">
    <property type="entry name" value="Nucleotide-diphossugar_trans"/>
</dbReference>
<keyword evidence="2" id="KW-0328">Glycosyltransferase</keyword>
<dbReference type="Pfam" id="PF01697">
    <property type="entry name" value="Glyco_transf_92"/>
    <property type="match status" value="1"/>
</dbReference>
<protein>
    <recommendedName>
        <fullName evidence="9">Glycosyltransferase family 92 protein</fullName>
    </recommendedName>
</protein>
<dbReference type="Gene3D" id="3.90.550.10">
    <property type="entry name" value="Spore Coat Polysaccharide Biosynthesis Protein SpsA, Chain A"/>
    <property type="match status" value="1"/>
</dbReference>
<gene>
    <name evidence="7" type="ORF">C7K55_08760</name>
</gene>
<keyword evidence="6" id="KW-0472">Membrane</keyword>
<dbReference type="PANTHER" id="PTHR21461">
    <property type="entry name" value="GLYCOSYLTRANSFERASE FAMILY 92 PROTEIN"/>
    <property type="match status" value="1"/>
</dbReference>
<comment type="caution">
    <text evidence="7">The sequence shown here is derived from an EMBL/GenBank/DDBJ whole genome shotgun (WGS) entry which is preliminary data.</text>
</comment>
<evidence type="ECO:0000256" key="2">
    <source>
        <dbReference type="ARBA" id="ARBA00022676"/>
    </source>
</evidence>
<evidence type="ECO:0000256" key="1">
    <source>
        <dbReference type="ARBA" id="ARBA00004167"/>
    </source>
</evidence>
<evidence type="ECO:0000256" key="6">
    <source>
        <dbReference type="ARBA" id="ARBA00023136"/>
    </source>
</evidence>
<evidence type="ECO:0000256" key="5">
    <source>
        <dbReference type="ARBA" id="ARBA00022989"/>
    </source>
</evidence>
<dbReference type="EMBL" id="PXXO01000009">
    <property type="protein sequence ID" value="PSJ04877.1"/>
    <property type="molecule type" value="Genomic_DNA"/>
</dbReference>
<evidence type="ECO:0000313" key="7">
    <source>
        <dbReference type="EMBL" id="PSJ04877.1"/>
    </source>
</evidence>
<dbReference type="GO" id="GO:0016757">
    <property type="term" value="F:glycosyltransferase activity"/>
    <property type="evidence" value="ECO:0007669"/>
    <property type="project" value="UniProtKB-KW"/>
</dbReference>
<dbReference type="AlphaFoldDB" id="A0A2P7MUJ8"/>
<dbReference type="Proteomes" id="UP000243002">
    <property type="component" value="Unassembled WGS sequence"/>
</dbReference>
<comment type="subcellular location">
    <subcellularLocation>
        <location evidence="1">Membrane</location>
        <topology evidence="1">Single-pass membrane protein</topology>
    </subcellularLocation>
</comment>
<keyword evidence="4" id="KW-0812">Transmembrane</keyword>
<evidence type="ECO:0008006" key="9">
    <source>
        <dbReference type="Google" id="ProtNLM"/>
    </source>
</evidence>
<evidence type="ECO:0000313" key="8">
    <source>
        <dbReference type="Proteomes" id="UP000243002"/>
    </source>
</evidence>
<keyword evidence="3" id="KW-0808">Transferase</keyword>
<accession>A0A2P7MUJ8</accession>
<dbReference type="InterPro" id="IPR008166">
    <property type="entry name" value="Glyco_transf_92"/>
</dbReference>
<evidence type="ECO:0000256" key="4">
    <source>
        <dbReference type="ARBA" id="ARBA00022692"/>
    </source>
</evidence>
<dbReference type="GO" id="GO:0016020">
    <property type="term" value="C:membrane"/>
    <property type="evidence" value="ECO:0007669"/>
    <property type="project" value="UniProtKB-SubCell"/>
</dbReference>
<keyword evidence="8" id="KW-1185">Reference proteome</keyword>